<sequence length="303" mass="33109">MTNLQNLDTNDVRTMPLKALQTTYVHVPTNLVSAAGTTFAYRELGHRGGVPLVLLNHWGAVLDNFDPQIVDGLAREHHVITIDYRGIGLSGGTAPVTVDEMARDTIAVIRAMGFEQIDLFGFSLGGFVAQDVALKAPGLVRRLILTGTGPAGGQGIDHVGPVSWPLILKGLLTRHDPKTYLFFTATENSRQAAGAFLNRLKERRAGRDKGPTPRAFLRQLKAIKAWGQQVPQDLAGLHMPVLIVNGDNDIMVPTPLSRDMARRIPHAQLVIYEDAGHGSIFQYHADFVPKALAFLAAFTPHWH</sequence>
<dbReference type="InterPro" id="IPR029058">
    <property type="entry name" value="AB_hydrolase_fold"/>
</dbReference>
<dbReference type="PANTHER" id="PTHR43433">
    <property type="entry name" value="HYDROLASE, ALPHA/BETA FOLD FAMILY PROTEIN"/>
    <property type="match status" value="1"/>
</dbReference>
<name>F8GWE9_CUPNN</name>
<protein>
    <recommendedName>
        <fullName evidence="1">AB hydrolase-1 domain-containing protein</fullName>
    </recommendedName>
</protein>
<dbReference type="Gene3D" id="3.40.50.1820">
    <property type="entry name" value="alpha/beta hydrolase"/>
    <property type="match status" value="1"/>
</dbReference>
<dbReference type="PRINTS" id="PR00111">
    <property type="entry name" value="ABHYDROLASE"/>
</dbReference>
<proteinExistence type="predicted"/>
<dbReference type="Pfam" id="PF00561">
    <property type="entry name" value="Abhydrolase_1"/>
    <property type="match status" value="1"/>
</dbReference>
<gene>
    <name evidence="2" type="ordered locus">CNE_BB1p03000</name>
</gene>
<evidence type="ECO:0000259" key="1">
    <source>
        <dbReference type="Pfam" id="PF00561"/>
    </source>
</evidence>
<accession>F8GWE9</accession>
<dbReference type="AlphaFoldDB" id="F8GWE9"/>
<dbReference type="PANTHER" id="PTHR43433:SF5">
    <property type="entry name" value="AB HYDROLASE-1 DOMAIN-CONTAINING PROTEIN"/>
    <property type="match status" value="1"/>
</dbReference>
<dbReference type="HOGENOM" id="CLU_020336_4_0_4"/>
<dbReference type="EMBL" id="CP002879">
    <property type="protein sequence ID" value="AEI81724.1"/>
    <property type="molecule type" value="Genomic_DNA"/>
</dbReference>
<dbReference type="InterPro" id="IPR050471">
    <property type="entry name" value="AB_hydrolase"/>
</dbReference>
<keyword evidence="2" id="KW-0614">Plasmid</keyword>
<evidence type="ECO:0000313" key="2">
    <source>
        <dbReference type="EMBL" id="AEI81724.1"/>
    </source>
</evidence>
<dbReference type="InterPro" id="IPR000073">
    <property type="entry name" value="AB_hydrolase_1"/>
</dbReference>
<geneLocation type="plasmid" evidence="2 3">
    <name>pBB1</name>
</geneLocation>
<dbReference type="KEGG" id="cnc:CNE_BB1p03000"/>
<organism evidence="2 3">
    <name type="scientific">Cupriavidus necator (strain ATCC 43291 / DSM 13513 / CCUG 52238 / LMG 8453 / N-1)</name>
    <name type="common">Ralstonia eutropha</name>
    <dbReference type="NCBI Taxonomy" id="1042878"/>
    <lineage>
        <taxon>Bacteria</taxon>
        <taxon>Pseudomonadati</taxon>
        <taxon>Pseudomonadota</taxon>
        <taxon>Betaproteobacteria</taxon>
        <taxon>Burkholderiales</taxon>
        <taxon>Burkholderiaceae</taxon>
        <taxon>Cupriavidus</taxon>
    </lineage>
</organism>
<dbReference type="Proteomes" id="UP000006798">
    <property type="component" value="Plasmid pBB1"/>
</dbReference>
<evidence type="ECO:0000313" key="3">
    <source>
        <dbReference type="Proteomes" id="UP000006798"/>
    </source>
</evidence>
<reference evidence="2 3" key="1">
    <citation type="journal article" date="2011" name="J. Bacteriol.">
        <title>Complete genome sequence of the type strain Cupriavidus necator N-1.</title>
        <authorList>
            <person name="Poehlein A."/>
            <person name="Kusian B."/>
            <person name="Friedrich B."/>
            <person name="Daniel R."/>
            <person name="Bowien B."/>
        </authorList>
    </citation>
    <scope>NUCLEOTIDE SEQUENCE [LARGE SCALE GENOMIC DNA]</scope>
    <source>
        <strain evidence="3">ATCC 43291 / DSM 13513 / CCUG 52238 / LMG 8453 / N-1</strain>
        <plasmid evidence="2 3">pBB1</plasmid>
    </source>
</reference>
<dbReference type="SUPFAM" id="SSF53474">
    <property type="entry name" value="alpha/beta-Hydrolases"/>
    <property type="match status" value="1"/>
</dbReference>
<feature type="domain" description="AB hydrolase-1" evidence="1">
    <location>
        <begin position="51"/>
        <end position="281"/>
    </location>
</feature>